<feature type="compositionally biased region" description="Basic residues" evidence="1">
    <location>
        <begin position="32"/>
        <end position="47"/>
    </location>
</feature>
<keyword evidence="3" id="KW-1185">Reference proteome</keyword>
<gene>
    <name evidence="2" type="ORF">PECUL_23A050122</name>
</gene>
<accession>A0AAD1SC58</accession>
<feature type="region of interest" description="Disordered" evidence="1">
    <location>
        <begin position="1"/>
        <end position="114"/>
    </location>
</feature>
<sequence length="114" mass="12611">MFPENSKAVPVTKPHTHPSGIKQVQARTCRAPNRHGHVEHRKQRDTHKRQETEDPPGGNRSIPTAPGNRHGNRRTHNSPTSHQPNSEGLPTRGQNHQTHSLPSKTCSLPAQGIV</sequence>
<evidence type="ECO:0000256" key="1">
    <source>
        <dbReference type="SAM" id="MobiDB-lite"/>
    </source>
</evidence>
<dbReference type="EMBL" id="OW240916">
    <property type="protein sequence ID" value="CAH2295844.1"/>
    <property type="molecule type" value="Genomic_DNA"/>
</dbReference>
<evidence type="ECO:0000313" key="2">
    <source>
        <dbReference type="EMBL" id="CAH2295844.1"/>
    </source>
</evidence>
<dbReference type="AlphaFoldDB" id="A0AAD1SC58"/>
<reference evidence="2" key="1">
    <citation type="submission" date="2022-03" db="EMBL/GenBank/DDBJ databases">
        <authorList>
            <person name="Alioto T."/>
            <person name="Alioto T."/>
            <person name="Gomez Garrido J."/>
        </authorList>
    </citation>
    <scope>NUCLEOTIDE SEQUENCE</scope>
</reference>
<dbReference type="Proteomes" id="UP001295444">
    <property type="component" value="Chromosome 05"/>
</dbReference>
<feature type="compositionally biased region" description="Polar residues" evidence="1">
    <location>
        <begin position="77"/>
        <end position="108"/>
    </location>
</feature>
<protein>
    <submittedName>
        <fullName evidence="2">Uncharacterized protein</fullName>
    </submittedName>
</protein>
<name>A0AAD1SC58_PELCU</name>
<organism evidence="2 3">
    <name type="scientific">Pelobates cultripes</name>
    <name type="common">Western spadefoot toad</name>
    <dbReference type="NCBI Taxonomy" id="61616"/>
    <lineage>
        <taxon>Eukaryota</taxon>
        <taxon>Metazoa</taxon>
        <taxon>Chordata</taxon>
        <taxon>Craniata</taxon>
        <taxon>Vertebrata</taxon>
        <taxon>Euteleostomi</taxon>
        <taxon>Amphibia</taxon>
        <taxon>Batrachia</taxon>
        <taxon>Anura</taxon>
        <taxon>Pelobatoidea</taxon>
        <taxon>Pelobatidae</taxon>
        <taxon>Pelobates</taxon>
    </lineage>
</organism>
<evidence type="ECO:0000313" key="3">
    <source>
        <dbReference type="Proteomes" id="UP001295444"/>
    </source>
</evidence>
<proteinExistence type="predicted"/>